<dbReference type="AlphaFoldDB" id="A0A9W6JB03"/>
<protein>
    <submittedName>
        <fullName evidence="1">Uncharacterized protein</fullName>
    </submittedName>
</protein>
<accession>A0A9W6JB03</accession>
<evidence type="ECO:0000313" key="1">
    <source>
        <dbReference type="EMBL" id="GLK73657.1"/>
    </source>
</evidence>
<reference evidence="1" key="1">
    <citation type="journal article" date="2014" name="Int. J. Syst. Evol. Microbiol.">
        <title>Complete genome sequence of Corynebacterium casei LMG S-19264T (=DSM 44701T), isolated from a smear-ripened cheese.</title>
        <authorList>
            <consortium name="US DOE Joint Genome Institute (JGI-PGF)"/>
            <person name="Walter F."/>
            <person name="Albersmeier A."/>
            <person name="Kalinowski J."/>
            <person name="Ruckert C."/>
        </authorList>
    </citation>
    <scope>NUCLEOTIDE SEQUENCE</scope>
    <source>
        <strain evidence="1">VKM B-2484</strain>
    </source>
</reference>
<proteinExistence type="predicted"/>
<keyword evidence="2" id="KW-1185">Reference proteome</keyword>
<reference evidence="1" key="2">
    <citation type="submission" date="2023-01" db="EMBL/GenBank/DDBJ databases">
        <authorList>
            <person name="Sun Q."/>
            <person name="Evtushenko L."/>
        </authorList>
    </citation>
    <scope>NUCLEOTIDE SEQUENCE</scope>
    <source>
        <strain evidence="1">VKM B-2484</strain>
    </source>
</reference>
<evidence type="ECO:0000313" key="2">
    <source>
        <dbReference type="Proteomes" id="UP001143370"/>
    </source>
</evidence>
<organism evidence="1 2">
    <name type="scientific">Ancylobacter dichloromethanicus</name>
    <dbReference type="NCBI Taxonomy" id="518825"/>
    <lineage>
        <taxon>Bacteria</taxon>
        <taxon>Pseudomonadati</taxon>
        <taxon>Pseudomonadota</taxon>
        <taxon>Alphaproteobacteria</taxon>
        <taxon>Hyphomicrobiales</taxon>
        <taxon>Xanthobacteraceae</taxon>
        <taxon>Ancylobacter</taxon>
    </lineage>
</organism>
<dbReference type="EMBL" id="BSFJ01000031">
    <property type="protein sequence ID" value="GLK73657.1"/>
    <property type="molecule type" value="Genomic_DNA"/>
</dbReference>
<comment type="caution">
    <text evidence="1">The sequence shown here is derived from an EMBL/GenBank/DDBJ whole genome shotgun (WGS) entry which is preliminary data.</text>
</comment>
<name>A0A9W6JB03_9HYPH</name>
<dbReference type="Proteomes" id="UP001143370">
    <property type="component" value="Unassembled WGS sequence"/>
</dbReference>
<sequence>MGIHAQSLTPDPAAWRPMSYANLQGPTPDTATYAEIWKDEIDKNNQLYRESGDRRFLGGNAPATEAHFVIWSRARSVVVSLLNTASGCVMKQGNRDAAARVKLCPMRVAIYEGVRVRTLDAGRGCFLEPAPGATLDPSASAPYASYDVATKTVKIGMLVAHQAVDGCSNSIPLAEHLP</sequence>
<gene>
    <name evidence="1" type="ORF">GCM10017643_37750</name>
</gene>